<comment type="cofactor">
    <cofactor evidence="10">
        <name>Mn(2+)</name>
        <dbReference type="ChEBI" id="CHEBI:29035"/>
    </cofactor>
    <text evidence="10">Binds 1 Mn(2+) ion per subunit.</text>
</comment>
<dbReference type="GO" id="GO:0004452">
    <property type="term" value="F:isopentenyl-diphosphate delta-isomerase activity"/>
    <property type="evidence" value="ECO:0007669"/>
    <property type="project" value="UniProtKB-UniRule"/>
</dbReference>
<feature type="active site" evidence="10">
    <location>
        <position position="81"/>
    </location>
</feature>
<dbReference type="InterPro" id="IPR015797">
    <property type="entry name" value="NUDIX_hydrolase-like_dom_sf"/>
</dbReference>
<evidence type="ECO:0000256" key="2">
    <source>
        <dbReference type="ARBA" id="ARBA00007579"/>
    </source>
</evidence>
<comment type="cofactor">
    <cofactor evidence="10">
        <name>Mg(2+)</name>
        <dbReference type="ChEBI" id="CHEBI:18420"/>
    </cofactor>
    <text evidence="10">Binds 1 Mg(2+) ion per subunit. The magnesium ion binds only when substrate is bound.</text>
</comment>
<dbReference type="NCBIfam" id="TIGR02150">
    <property type="entry name" value="IPP_isom_1"/>
    <property type="match status" value="1"/>
</dbReference>
<dbReference type="GO" id="GO:0046872">
    <property type="term" value="F:metal ion binding"/>
    <property type="evidence" value="ECO:0007669"/>
    <property type="project" value="UniProtKB-KW"/>
</dbReference>
<dbReference type="InterPro" id="IPR056375">
    <property type="entry name" value="Idi_bact"/>
</dbReference>
<evidence type="ECO:0000313" key="12">
    <source>
        <dbReference type="EMBL" id="SEA34117.1"/>
    </source>
</evidence>
<comment type="function">
    <text evidence="10">Catalyzes the 1,3-allylic rearrangement of the homoallylic substrate isopentenyl (IPP) to its highly electrophilic allylic isomer, dimethylallyl diphosphate (DMAPP).</text>
</comment>
<dbReference type="GO" id="GO:0009240">
    <property type="term" value="P:isopentenyl diphosphate biosynthetic process"/>
    <property type="evidence" value="ECO:0007669"/>
    <property type="project" value="TreeGrafter"/>
</dbReference>
<feature type="binding site" evidence="10">
    <location>
        <position position="47"/>
    </location>
    <ligand>
        <name>Mn(2+)</name>
        <dbReference type="ChEBI" id="CHEBI:29035"/>
    </ligand>
</feature>
<dbReference type="SUPFAM" id="SSF55811">
    <property type="entry name" value="Nudix"/>
    <property type="match status" value="1"/>
</dbReference>
<keyword evidence="4 10" id="KW-0963">Cytoplasm</keyword>
<dbReference type="EMBL" id="FNQM01000004">
    <property type="protein sequence ID" value="SEA34117.1"/>
    <property type="molecule type" value="Genomic_DNA"/>
</dbReference>
<dbReference type="Pfam" id="PF00293">
    <property type="entry name" value="NUDIX"/>
    <property type="match status" value="1"/>
</dbReference>
<dbReference type="GO" id="GO:0005737">
    <property type="term" value="C:cytoplasm"/>
    <property type="evidence" value="ECO:0007669"/>
    <property type="project" value="UniProtKB-SubCell"/>
</dbReference>
<evidence type="ECO:0000256" key="3">
    <source>
        <dbReference type="ARBA" id="ARBA00012057"/>
    </source>
</evidence>
<evidence type="ECO:0000256" key="4">
    <source>
        <dbReference type="ARBA" id="ARBA00022490"/>
    </source>
</evidence>
<evidence type="ECO:0000259" key="11">
    <source>
        <dbReference type="PROSITE" id="PS51462"/>
    </source>
</evidence>
<dbReference type="PANTHER" id="PTHR10885:SF0">
    <property type="entry name" value="ISOPENTENYL-DIPHOSPHATE DELTA-ISOMERASE"/>
    <property type="match status" value="1"/>
</dbReference>
<comment type="similarity">
    <text evidence="2 10">Belongs to the IPP isomerase type 1 family.</text>
</comment>
<dbReference type="CDD" id="cd02885">
    <property type="entry name" value="NUDIX_IPP_Isomerase"/>
    <property type="match status" value="1"/>
</dbReference>
<feature type="domain" description="Nudix hydrolase" evidence="11">
    <location>
        <begin position="45"/>
        <end position="178"/>
    </location>
</feature>
<feature type="binding site" evidence="10">
    <location>
        <position position="128"/>
    </location>
    <ligand>
        <name>Mn(2+)</name>
        <dbReference type="ChEBI" id="CHEBI:29035"/>
    </ligand>
</feature>
<feature type="binding site" evidence="10">
    <location>
        <position position="101"/>
    </location>
    <ligand>
        <name>Mg(2+)</name>
        <dbReference type="ChEBI" id="CHEBI:18420"/>
    </ligand>
</feature>
<dbReference type="RefSeq" id="WP_093252099.1">
    <property type="nucleotide sequence ID" value="NZ_FNQM01000004.1"/>
</dbReference>
<dbReference type="HAMAP" id="MF_00202">
    <property type="entry name" value="Idi"/>
    <property type="match status" value="1"/>
</dbReference>
<keyword evidence="13" id="KW-1185">Reference proteome</keyword>
<comment type="pathway">
    <text evidence="1 10">Isoprenoid biosynthesis; dimethylallyl diphosphate biosynthesis; dimethylallyl diphosphate from isopentenyl diphosphate: step 1/1.</text>
</comment>
<evidence type="ECO:0000256" key="1">
    <source>
        <dbReference type="ARBA" id="ARBA00004826"/>
    </source>
</evidence>
<evidence type="ECO:0000256" key="10">
    <source>
        <dbReference type="HAMAP-Rule" id="MF_00202"/>
    </source>
</evidence>
<organism evidence="12 13">
    <name type="scientific">Rubrimonas cliftonensis</name>
    <dbReference type="NCBI Taxonomy" id="89524"/>
    <lineage>
        <taxon>Bacteria</taxon>
        <taxon>Pseudomonadati</taxon>
        <taxon>Pseudomonadota</taxon>
        <taxon>Alphaproteobacteria</taxon>
        <taxon>Rhodobacterales</taxon>
        <taxon>Paracoccaceae</taxon>
        <taxon>Rubrimonas</taxon>
    </lineage>
</organism>
<evidence type="ECO:0000256" key="8">
    <source>
        <dbReference type="ARBA" id="ARBA00023229"/>
    </source>
</evidence>
<reference evidence="12 13" key="1">
    <citation type="submission" date="2016-10" db="EMBL/GenBank/DDBJ databases">
        <authorList>
            <person name="de Groot N.N."/>
        </authorList>
    </citation>
    <scope>NUCLEOTIDE SEQUENCE [LARGE SCALE GENOMIC DNA]</scope>
    <source>
        <strain evidence="12 13">DSM 15345</strain>
    </source>
</reference>
<dbReference type="STRING" id="89524.SAMN05444370_104183"/>
<accession>A0A1H4ADV2</accession>
<dbReference type="AlphaFoldDB" id="A0A1H4ADV2"/>
<evidence type="ECO:0000256" key="9">
    <source>
        <dbReference type="ARBA" id="ARBA00023235"/>
    </source>
</evidence>
<keyword evidence="5 10" id="KW-0479">Metal-binding</keyword>
<name>A0A1H4ADV2_9RHOB</name>
<evidence type="ECO:0000256" key="7">
    <source>
        <dbReference type="ARBA" id="ARBA00023211"/>
    </source>
</evidence>
<comment type="catalytic activity">
    <reaction evidence="10">
        <text>isopentenyl diphosphate = dimethylallyl diphosphate</text>
        <dbReference type="Rhea" id="RHEA:23284"/>
        <dbReference type="ChEBI" id="CHEBI:57623"/>
        <dbReference type="ChEBI" id="CHEBI:128769"/>
        <dbReference type="EC" id="5.3.3.2"/>
    </reaction>
</comment>
<dbReference type="PROSITE" id="PS51462">
    <property type="entry name" value="NUDIX"/>
    <property type="match status" value="1"/>
</dbReference>
<evidence type="ECO:0000313" key="13">
    <source>
        <dbReference type="Proteomes" id="UP000198703"/>
    </source>
</evidence>
<sequence>MPALAEATAPALRRQPRGAQITIPAIAGDGSLYPVEKLAAHQLGLRHVAISAFVFDGPRLLIQRRALGKYHCGGLWANTVCSHPHWGESPAAAAARRLEEELGLRVGLSPAGEFDYRADVGAGLIEDEHVHMFLGRAGADAALYPDPEEVAETRWVTREAMQAEIAAAPERFTPWFRIYVGRWPAFDFGTV</sequence>
<evidence type="ECO:0000256" key="6">
    <source>
        <dbReference type="ARBA" id="ARBA00022842"/>
    </source>
</evidence>
<keyword evidence="7 10" id="KW-0464">Manganese</keyword>
<dbReference type="InterPro" id="IPR011876">
    <property type="entry name" value="IsopentenylPP_isomerase_typ1"/>
</dbReference>
<dbReference type="NCBIfam" id="NF002995">
    <property type="entry name" value="PRK03759.1"/>
    <property type="match status" value="1"/>
</dbReference>
<dbReference type="PANTHER" id="PTHR10885">
    <property type="entry name" value="ISOPENTENYL-DIPHOSPHATE DELTA-ISOMERASE"/>
    <property type="match status" value="1"/>
</dbReference>
<feature type="binding site" evidence="10">
    <location>
        <position position="126"/>
    </location>
    <ligand>
        <name>Mn(2+)</name>
        <dbReference type="ChEBI" id="CHEBI:29035"/>
    </ligand>
</feature>
<dbReference type="Proteomes" id="UP000198703">
    <property type="component" value="Unassembled WGS sequence"/>
</dbReference>
<dbReference type="OrthoDB" id="9809458at2"/>
<gene>
    <name evidence="10" type="primary">idi</name>
    <name evidence="12" type="ORF">SAMN05444370_104183</name>
</gene>
<dbReference type="EC" id="5.3.3.2" evidence="3 10"/>
<feature type="binding site" evidence="10">
    <location>
        <position position="83"/>
    </location>
    <ligand>
        <name>Mn(2+)</name>
        <dbReference type="ChEBI" id="CHEBI:29035"/>
    </ligand>
</feature>
<evidence type="ECO:0000256" key="5">
    <source>
        <dbReference type="ARBA" id="ARBA00022723"/>
    </source>
</evidence>
<keyword evidence="9 10" id="KW-0413">Isomerase</keyword>
<proteinExistence type="inferred from homology"/>
<dbReference type="GO" id="GO:0050992">
    <property type="term" value="P:dimethylallyl diphosphate biosynthetic process"/>
    <property type="evidence" value="ECO:0007669"/>
    <property type="project" value="UniProtKB-UniRule"/>
</dbReference>
<dbReference type="Gene3D" id="3.90.79.10">
    <property type="entry name" value="Nucleoside Triphosphate Pyrophosphohydrolase"/>
    <property type="match status" value="1"/>
</dbReference>
<feature type="binding site" evidence="10">
    <location>
        <position position="41"/>
    </location>
    <ligand>
        <name>Mn(2+)</name>
        <dbReference type="ChEBI" id="CHEBI:29035"/>
    </ligand>
</feature>
<dbReference type="InterPro" id="IPR000086">
    <property type="entry name" value="NUDIX_hydrolase_dom"/>
</dbReference>
<keyword evidence="6 10" id="KW-0460">Magnesium</keyword>
<dbReference type="UniPathway" id="UPA00059">
    <property type="reaction ID" value="UER00104"/>
</dbReference>
<protein>
    <recommendedName>
        <fullName evidence="3 10">Isopentenyl-diphosphate Delta-isomerase</fullName>
        <shortName evidence="10">IPP isomerase</shortName>
        <ecNumber evidence="3 10">5.3.3.2</ecNumber>
    </recommendedName>
    <alternativeName>
        <fullName evidence="10">IPP:DMAPP isomerase</fullName>
    </alternativeName>
    <alternativeName>
        <fullName evidence="10">Isopentenyl pyrophosphate isomerase</fullName>
    </alternativeName>
</protein>
<comment type="subcellular location">
    <subcellularLocation>
        <location evidence="10">Cytoplasm</location>
    </subcellularLocation>
</comment>
<feature type="active site" evidence="10">
    <location>
        <position position="128"/>
    </location>
</feature>
<keyword evidence="8 10" id="KW-0414">Isoprene biosynthesis</keyword>